<dbReference type="Pfam" id="PF03928">
    <property type="entry name" value="HbpS-like"/>
    <property type="match status" value="1"/>
</dbReference>
<sequence length="147" mass="15349">MSTETRAKSVSTADISRHAAAALVDAVRARAAEIGFTVATVVTDAGGHLKAFERDDDAPFLAAEVAVDKAWTAASFRIATHVWNDYLADPRISPLAGHPRLMAVGGGYPIIEDDRVIGGLGISGGTFEQDQRAAEAALTSLGFQTPA</sequence>
<proteinExistence type="predicted"/>
<dbReference type="OrthoDB" id="9778896at2"/>
<keyword evidence="2" id="KW-1185">Reference proteome</keyword>
<dbReference type="RefSeq" id="WP_146358245.1">
    <property type="nucleotide sequence ID" value="NZ_VOBR01000028.1"/>
</dbReference>
<dbReference type="Gene3D" id="3.30.450.150">
    <property type="entry name" value="Haem-degrading domain"/>
    <property type="match status" value="1"/>
</dbReference>
<dbReference type="PANTHER" id="PTHR34309:SF1">
    <property type="entry name" value="PROTEIN GLCG"/>
    <property type="match status" value="1"/>
</dbReference>
<gene>
    <name evidence="1" type="ORF">FKR81_33515</name>
</gene>
<dbReference type="InterPro" id="IPR052517">
    <property type="entry name" value="GlcG_carb_metab_protein"/>
</dbReference>
<dbReference type="InterPro" id="IPR005624">
    <property type="entry name" value="PduO/GlcC-like"/>
</dbReference>
<name>A0A563EJN7_9PSEU</name>
<dbReference type="PANTHER" id="PTHR34309">
    <property type="entry name" value="SLR1406 PROTEIN"/>
    <property type="match status" value="1"/>
</dbReference>
<dbReference type="Proteomes" id="UP000316639">
    <property type="component" value="Unassembled WGS sequence"/>
</dbReference>
<evidence type="ECO:0000313" key="1">
    <source>
        <dbReference type="EMBL" id="TWP46973.1"/>
    </source>
</evidence>
<dbReference type="EMBL" id="VOBR01000028">
    <property type="protein sequence ID" value="TWP46973.1"/>
    <property type="molecule type" value="Genomic_DNA"/>
</dbReference>
<evidence type="ECO:0000313" key="2">
    <source>
        <dbReference type="Proteomes" id="UP000316639"/>
    </source>
</evidence>
<reference evidence="1 2" key="1">
    <citation type="submission" date="2019-07" db="EMBL/GenBank/DDBJ databases">
        <title>Lentzea xizangensis sp. nov., isolated from Qinghai-Tibetan Plateau Soils.</title>
        <authorList>
            <person name="Huang J."/>
        </authorList>
    </citation>
    <scope>NUCLEOTIDE SEQUENCE [LARGE SCALE GENOMIC DNA]</scope>
    <source>
        <strain evidence="1 2">FXJ1.1311</strain>
    </source>
</reference>
<dbReference type="AlphaFoldDB" id="A0A563EJN7"/>
<protein>
    <submittedName>
        <fullName evidence="1">Heme-binding protein</fullName>
    </submittedName>
</protein>
<dbReference type="InterPro" id="IPR038084">
    <property type="entry name" value="PduO/GlcC-like_sf"/>
</dbReference>
<comment type="caution">
    <text evidence="1">The sequence shown here is derived from an EMBL/GenBank/DDBJ whole genome shotgun (WGS) entry which is preliminary data.</text>
</comment>
<organism evidence="1 2">
    <name type="scientific">Lentzea tibetensis</name>
    <dbReference type="NCBI Taxonomy" id="2591470"/>
    <lineage>
        <taxon>Bacteria</taxon>
        <taxon>Bacillati</taxon>
        <taxon>Actinomycetota</taxon>
        <taxon>Actinomycetes</taxon>
        <taxon>Pseudonocardiales</taxon>
        <taxon>Pseudonocardiaceae</taxon>
        <taxon>Lentzea</taxon>
    </lineage>
</organism>
<accession>A0A563EJN7</accession>
<dbReference type="SUPFAM" id="SSF143744">
    <property type="entry name" value="GlcG-like"/>
    <property type="match status" value="1"/>
</dbReference>